<keyword evidence="7" id="KW-1185">Reference proteome</keyword>
<reference evidence="6" key="1">
    <citation type="submission" date="2023-08" db="EMBL/GenBank/DDBJ databases">
        <authorList>
            <person name="Audoor S."/>
            <person name="Bilcke G."/>
        </authorList>
    </citation>
    <scope>NUCLEOTIDE SEQUENCE</scope>
</reference>
<evidence type="ECO:0000313" key="7">
    <source>
        <dbReference type="Proteomes" id="UP001295423"/>
    </source>
</evidence>
<evidence type="ECO:0000256" key="1">
    <source>
        <dbReference type="ARBA" id="ARBA00004141"/>
    </source>
</evidence>
<accession>A0AAD2FPB3</accession>
<dbReference type="AlphaFoldDB" id="A0AAD2FPB3"/>
<dbReference type="Pfam" id="PF07298">
    <property type="entry name" value="NnrU"/>
    <property type="match status" value="1"/>
</dbReference>
<evidence type="ECO:0000256" key="4">
    <source>
        <dbReference type="ARBA" id="ARBA00023136"/>
    </source>
</evidence>
<dbReference type="EMBL" id="CAKOGP040001747">
    <property type="protein sequence ID" value="CAJ1948297.1"/>
    <property type="molecule type" value="Genomic_DNA"/>
</dbReference>
<keyword evidence="4" id="KW-0472">Membrane</keyword>
<dbReference type="InterPro" id="IPR009915">
    <property type="entry name" value="NnrU_dom"/>
</dbReference>
<evidence type="ECO:0000256" key="3">
    <source>
        <dbReference type="ARBA" id="ARBA00022989"/>
    </source>
</evidence>
<evidence type="ECO:0000313" key="6">
    <source>
        <dbReference type="EMBL" id="CAJ1948297.1"/>
    </source>
</evidence>
<dbReference type="Proteomes" id="UP001295423">
    <property type="component" value="Unassembled WGS sequence"/>
</dbReference>
<dbReference type="GO" id="GO:0016020">
    <property type="term" value="C:membrane"/>
    <property type="evidence" value="ECO:0007669"/>
    <property type="project" value="UniProtKB-SubCell"/>
</dbReference>
<sequence length="249" mass="27077">MKPSIRWATLGWTFFIAENAILSENRSMIIEQLGDENYHLVYGTLSTAATASIGYGYYQLRKAAQSSNVTNLLKSKPPVGNMAGAWIFMSVGIFLASQGLPRMQIPVSSSGGSSLQVRCPFDFTGKKDNDSSPVSGIDRITRHPGLWSMGLVGIGNSLLATSVPMRLWWSGPAFVAWLGGAHTDSRFRRGLGGQMDPMYDSLTSNVPFFALVSGKQGSGSWKALQHETKELNALASVAASTIWILRRIR</sequence>
<organism evidence="6 7">
    <name type="scientific">Cylindrotheca closterium</name>
    <dbReference type="NCBI Taxonomy" id="2856"/>
    <lineage>
        <taxon>Eukaryota</taxon>
        <taxon>Sar</taxon>
        <taxon>Stramenopiles</taxon>
        <taxon>Ochrophyta</taxon>
        <taxon>Bacillariophyta</taxon>
        <taxon>Bacillariophyceae</taxon>
        <taxon>Bacillariophycidae</taxon>
        <taxon>Bacillariales</taxon>
        <taxon>Bacillariaceae</taxon>
        <taxon>Cylindrotheca</taxon>
    </lineage>
</organism>
<comment type="subcellular location">
    <subcellularLocation>
        <location evidence="1">Membrane</location>
        <topology evidence="1">Multi-pass membrane protein</topology>
    </subcellularLocation>
</comment>
<keyword evidence="2" id="KW-0812">Transmembrane</keyword>
<name>A0AAD2FPB3_9STRA</name>
<comment type="caution">
    <text evidence="6">The sequence shown here is derived from an EMBL/GenBank/DDBJ whole genome shotgun (WGS) entry which is preliminary data.</text>
</comment>
<proteinExistence type="predicted"/>
<keyword evidence="3" id="KW-1133">Transmembrane helix</keyword>
<evidence type="ECO:0000259" key="5">
    <source>
        <dbReference type="Pfam" id="PF07298"/>
    </source>
</evidence>
<protein>
    <recommendedName>
        <fullName evidence="5">NnrU domain-containing protein</fullName>
    </recommendedName>
</protein>
<gene>
    <name evidence="6" type="ORF">CYCCA115_LOCUS11546</name>
</gene>
<evidence type="ECO:0000256" key="2">
    <source>
        <dbReference type="ARBA" id="ARBA00022692"/>
    </source>
</evidence>
<feature type="domain" description="NnrU" evidence="5">
    <location>
        <begin position="19"/>
        <end position="151"/>
    </location>
</feature>